<dbReference type="SUPFAM" id="SSF56752">
    <property type="entry name" value="D-aminoacid aminotransferase-like PLP-dependent enzymes"/>
    <property type="match status" value="1"/>
</dbReference>
<dbReference type="InterPro" id="IPR043131">
    <property type="entry name" value="BCAT-like_N"/>
</dbReference>
<dbReference type="InterPro" id="IPR036038">
    <property type="entry name" value="Aminotransferase-like"/>
</dbReference>
<accession>A0A2K9C6B0</accession>
<evidence type="ECO:0000313" key="1">
    <source>
        <dbReference type="EMBL" id="AUE17824.1"/>
    </source>
</evidence>
<dbReference type="Gene3D" id="3.30.470.10">
    <property type="match status" value="1"/>
</dbReference>
<dbReference type="EMBL" id="CP023198">
    <property type="protein sequence ID" value="AUE17824.1"/>
    <property type="molecule type" value="Genomic_DNA"/>
</dbReference>
<dbReference type="Pfam" id="PF01063">
    <property type="entry name" value="Aminotran_4"/>
    <property type="match status" value="1"/>
</dbReference>
<keyword evidence="1" id="KW-0808">Transferase</keyword>
<evidence type="ECO:0000313" key="2">
    <source>
        <dbReference type="Proteomes" id="UP000232496"/>
    </source>
</evidence>
<organism evidence="1 2">
    <name type="scientific">Bifidobacterium breve</name>
    <dbReference type="NCBI Taxonomy" id="1685"/>
    <lineage>
        <taxon>Bacteria</taxon>
        <taxon>Bacillati</taxon>
        <taxon>Actinomycetota</taxon>
        <taxon>Actinomycetes</taxon>
        <taxon>Bifidobacteriales</taxon>
        <taxon>Bifidobacteriaceae</taxon>
        <taxon>Bifidobacterium</taxon>
    </lineage>
</organism>
<dbReference type="Proteomes" id="UP000232496">
    <property type="component" value="Chromosome"/>
</dbReference>
<dbReference type="InterPro" id="IPR001544">
    <property type="entry name" value="Aminotrans_IV"/>
</dbReference>
<protein>
    <submittedName>
        <fullName evidence="1">Aminotransferase class IV domain protein</fullName>
    </submittedName>
</protein>
<sequence>MSSIVLGMGNDAVMFGDRDASNVPDDDLIQLVNPAAVNISAFDLSVLRGDGIFEATTVFKGFPISLENHLRRLSDSAWLMDLPTPNIAAITRGIEKVMSAYDDPEPAPLLRIIVSRGLDQETGIGKAAAASGNTAPTIFI</sequence>
<dbReference type="GO" id="GO:0008483">
    <property type="term" value="F:transaminase activity"/>
    <property type="evidence" value="ECO:0007669"/>
    <property type="project" value="UniProtKB-KW"/>
</dbReference>
<name>A0A2K9C6B0_BIFBR</name>
<keyword evidence="1" id="KW-0032">Aminotransferase</keyword>
<proteinExistence type="predicted"/>
<reference evidence="1 2" key="1">
    <citation type="submission" date="2017-09" db="EMBL/GenBank/DDBJ databases">
        <title>Comparative genomics and methylome analysis of the gut commensal Bifidobacterium breve.</title>
        <authorList>
            <person name="Bottacini F."/>
            <person name="Morrissey R."/>
            <person name="Roberts R.J."/>
            <person name="James K."/>
            <person name="van Breen J."/>
            <person name="Egan M."/>
            <person name="Lambert J."/>
            <person name="van Limpt K."/>
            <person name="Stanton C."/>
            <person name="Knol J."/>
            <person name="O' Connell Motherway M."/>
            <person name="van Sinderen D."/>
        </authorList>
    </citation>
    <scope>NUCLEOTIDE SEQUENCE [LARGE SCALE GENOMIC DNA]</scope>
    <source>
        <strain evidence="1 2">DRBB29</strain>
    </source>
</reference>
<gene>
    <name evidence="1" type="ORF">DRBB29_0249</name>
</gene>
<dbReference type="RefSeq" id="WP_261981355.1">
    <property type="nucleotide sequence ID" value="NZ_CAAKNZ010000040.1"/>
</dbReference>
<dbReference type="AlphaFoldDB" id="A0A2K9C6B0"/>